<comment type="function">
    <text evidence="11">Mediates the reversible addition of palmitate to target proteins, thereby regulating their membrane association and biological function.</text>
</comment>
<keyword evidence="9 11" id="KW-0012">Acyltransferase</keyword>
<dbReference type="AlphaFoldDB" id="A0A381LJP7"/>
<evidence type="ECO:0000256" key="5">
    <source>
        <dbReference type="ARBA" id="ARBA00022989"/>
    </source>
</evidence>
<feature type="domain" description="Palmitoyltransferase DHHC" evidence="14">
    <location>
        <begin position="92"/>
        <end position="217"/>
    </location>
</feature>
<evidence type="ECO:0000256" key="1">
    <source>
        <dbReference type="ARBA" id="ARBA00004141"/>
    </source>
</evidence>
<evidence type="ECO:0000256" key="3">
    <source>
        <dbReference type="ARBA" id="ARBA00022692"/>
    </source>
</evidence>
<feature type="transmembrane region" description="Helical" evidence="11 12">
    <location>
        <begin position="12"/>
        <end position="29"/>
    </location>
</feature>
<dbReference type="EMBL" id="UIGY01000247">
    <property type="protein sequence ID" value="SUZ13732.1"/>
    <property type="molecule type" value="Genomic_DNA"/>
</dbReference>
<dbReference type="HAMAP" id="MF_03199">
    <property type="entry name" value="DHHC_PAT_PFA4"/>
    <property type="match status" value="1"/>
</dbReference>
<sequence>MSIYRAFSVPSFTSLAIPAVSILIIFLAYTPQYLFFYIEPGPLSTSEAVLFNLLVLGVWWCYGRACTVSAAPRGWVRHALAQTDAPDALLARRWCKLCQNIKPPRAHHCRSCGTCIPKMDHHCPWTGNCVSHTTQPHFVRFLAYAVGALVHLASLLSVRVALLWRQRREPAYLGPTPDRLALLWLLLLTTGLTLSLLVLLLARVVYGLLTNTTMIESGEIDRHAVLVARSHRSHGYVYAPGGHRLRIEPLEFPYDIGFWPNLCQAMGTANVLLWWTPWASTPSADTAVHWPINGFNDPGSAWPPPDPDKFSAYSPVTFGHDSIRDQSPSAFKLRQEADLRRRQLRVPVHTNLPSADTNDTADTELSRDGT</sequence>
<proteinExistence type="inferred from homology"/>
<keyword evidence="2 11" id="KW-0808">Transferase</keyword>
<keyword evidence="4 11" id="KW-0256">Endoplasmic reticulum</keyword>
<comment type="subcellular location">
    <subcellularLocation>
        <location evidence="11">Endoplasmic reticulum membrane</location>
        <topology evidence="11">Multi-pass membrane protein</topology>
    </subcellularLocation>
    <subcellularLocation>
        <location evidence="1">Membrane</location>
        <topology evidence="1">Multi-pass membrane protein</topology>
    </subcellularLocation>
</comment>
<feature type="active site" description="S-palmitoyl cysteine intermediate" evidence="11">
    <location>
        <position position="123"/>
    </location>
</feature>
<comment type="domain">
    <text evidence="11 12">The DHHC domain is required for palmitoyltransferase activity.</text>
</comment>
<evidence type="ECO:0000256" key="6">
    <source>
        <dbReference type="ARBA" id="ARBA00023136"/>
    </source>
</evidence>
<dbReference type="EC" id="2.3.1.225" evidence="11"/>
<dbReference type="InterPro" id="IPR033682">
    <property type="entry name" value="PFA4"/>
</dbReference>
<keyword evidence="6 11" id="KW-0472">Membrane</keyword>
<comment type="similarity">
    <text evidence="11">Belongs to the DHHC palmitoyltransferase family. PFA4 subfamily.</text>
</comment>
<keyword evidence="3 11" id="KW-0812">Transmembrane</keyword>
<dbReference type="OrthoDB" id="331948at2759"/>
<evidence type="ECO:0000256" key="9">
    <source>
        <dbReference type="ARBA" id="ARBA00023315"/>
    </source>
</evidence>
<evidence type="ECO:0000256" key="13">
    <source>
        <dbReference type="SAM" id="MobiDB-lite"/>
    </source>
</evidence>
<accession>A0A381LJP7</accession>
<feature type="transmembrane region" description="Helical" evidence="11 12">
    <location>
        <begin position="49"/>
        <end position="67"/>
    </location>
</feature>
<evidence type="ECO:0000256" key="7">
    <source>
        <dbReference type="ARBA" id="ARBA00023139"/>
    </source>
</evidence>
<feature type="transmembrane region" description="Helical" evidence="11 12">
    <location>
        <begin position="141"/>
        <end position="162"/>
    </location>
</feature>
<dbReference type="PROSITE" id="PS50216">
    <property type="entry name" value="DHHC"/>
    <property type="match status" value="1"/>
</dbReference>
<dbReference type="Pfam" id="PF01529">
    <property type="entry name" value="DHHC"/>
    <property type="match status" value="1"/>
</dbReference>
<evidence type="ECO:0000256" key="2">
    <source>
        <dbReference type="ARBA" id="ARBA00022679"/>
    </source>
</evidence>
<dbReference type="PANTHER" id="PTHR12246">
    <property type="entry name" value="PALMITOYLTRANSFERASE ZDHHC16"/>
    <property type="match status" value="1"/>
</dbReference>
<gene>
    <name evidence="11" type="primary">PFA4</name>
    <name evidence="15" type="ORF">BGT96224V2_LOCUS6893</name>
</gene>
<protein>
    <recommendedName>
        <fullName evidence="11">Palmitoyltransferase PFA4</fullName>
        <ecNumber evidence="11">2.3.1.225</ecNumber>
    </recommendedName>
    <alternativeName>
        <fullName evidence="11">Protein S-acyltransferase</fullName>
        <shortName evidence="11">PAT</shortName>
    </alternativeName>
    <alternativeName>
        <fullName evidence="11">Protein fatty acyltransferase 4</fullName>
    </alternativeName>
</protein>
<evidence type="ECO:0000256" key="8">
    <source>
        <dbReference type="ARBA" id="ARBA00023288"/>
    </source>
</evidence>
<evidence type="ECO:0000256" key="11">
    <source>
        <dbReference type="HAMAP-Rule" id="MF_03199"/>
    </source>
</evidence>
<organism evidence="15">
    <name type="scientific">Blumeria graminis f. sp. tritici 96224</name>
    <dbReference type="NCBI Taxonomy" id="1268274"/>
    <lineage>
        <taxon>Eukaryota</taxon>
        <taxon>Fungi</taxon>
        <taxon>Dikarya</taxon>
        <taxon>Ascomycota</taxon>
        <taxon>Pezizomycotina</taxon>
        <taxon>Leotiomycetes</taxon>
        <taxon>Erysiphales</taxon>
        <taxon>Erysiphaceae</taxon>
        <taxon>Blumeria</taxon>
    </lineage>
</organism>
<evidence type="ECO:0000259" key="14">
    <source>
        <dbReference type="Pfam" id="PF01529"/>
    </source>
</evidence>
<keyword evidence="5 11" id="KW-1133">Transmembrane helix</keyword>
<reference evidence="15" key="1">
    <citation type="submission" date="2018-07" db="EMBL/GenBank/DDBJ databases">
        <authorList>
            <person name="Quirk P.G."/>
            <person name="Krulwich T.A."/>
        </authorList>
    </citation>
    <scope>NUCLEOTIDE SEQUENCE</scope>
    <source>
        <strain evidence="15">96224</strain>
    </source>
</reference>
<feature type="transmembrane region" description="Helical" evidence="11 12">
    <location>
        <begin position="182"/>
        <end position="206"/>
    </location>
</feature>
<dbReference type="GO" id="GO:0019706">
    <property type="term" value="F:protein-cysteine S-palmitoyltransferase activity"/>
    <property type="evidence" value="ECO:0007669"/>
    <property type="project" value="UniProtKB-UniRule"/>
</dbReference>
<keyword evidence="7 11" id="KW-0564">Palmitate</keyword>
<dbReference type="InterPro" id="IPR039859">
    <property type="entry name" value="PFA4/ZDH16/20/ERF2-like"/>
</dbReference>
<feature type="compositionally biased region" description="Polar residues" evidence="13">
    <location>
        <begin position="351"/>
        <end position="360"/>
    </location>
</feature>
<evidence type="ECO:0000256" key="10">
    <source>
        <dbReference type="ARBA" id="ARBA00048048"/>
    </source>
</evidence>
<evidence type="ECO:0000256" key="12">
    <source>
        <dbReference type="RuleBase" id="RU079119"/>
    </source>
</evidence>
<name>A0A381LJP7_BLUGR</name>
<comment type="catalytic activity">
    <reaction evidence="10 11 12">
        <text>L-cysteinyl-[protein] + hexadecanoyl-CoA = S-hexadecanoyl-L-cysteinyl-[protein] + CoA</text>
        <dbReference type="Rhea" id="RHEA:36683"/>
        <dbReference type="Rhea" id="RHEA-COMP:10131"/>
        <dbReference type="Rhea" id="RHEA-COMP:11032"/>
        <dbReference type="ChEBI" id="CHEBI:29950"/>
        <dbReference type="ChEBI" id="CHEBI:57287"/>
        <dbReference type="ChEBI" id="CHEBI:57379"/>
        <dbReference type="ChEBI" id="CHEBI:74151"/>
        <dbReference type="EC" id="2.3.1.225"/>
    </reaction>
</comment>
<evidence type="ECO:0000313" key="15">
    <source>
        <dbReference type="EMBL" id="SUZ13732.1"/>
    </source>
</evidence>
<dbReference type="GO" id="GO:0005789">
    <property type="term" value="C:endoplasmic reticulum membrane"/>
    <property type="evidence" value="ECO:0007669"/>
    <property type="project" value="UniProtKB-SubCell"/>
</dbReference>
<evidence type="ECO:0000256" key="4">
    <source>
        <dbReference type="ARBA" id="ARBA00022824"/>
    </source>
</evidence>
<keyword evidence="8 11" id="KW-0449">Lipoprotein</keyword>
<feature type="region of interest" description="Disordered" evidence="13">
    <location>
        <begin position="346"/>
        <end position="370"/>
    </location>
</feature>
<dbReference type="InterPro" id="IPR001594">
    <property type="entry name" value="Palmitoyltrfase_DHHC"/>
</dbReference>